<dbReference type="EMBL" id="HG994370">
    <property type="protein sequence ID" value="CAF2059084.1"/>
    <property type="molecule type" value="Genomic_DNA"/>
</dbReference>
<dbReference type="Proteomes" id="UP001295469">
    <property type="component" value="Chromosome C06"/>
</dbReference>
<sequence>MKGGIGTLQSRSGIHEAGGLVKHLSTVCNEMDIVFVVVNDLQIFLSQFCTISKFICLVIGFSFQLLYNQTCALSFQLGAMSHGKIECDYVEEFVASKSSSSFTHPL</sequence>
<organism evidence="1">
    <name type="scientific">Brassica napus</name>
    <name type="common">Rape</name>
    <dbReference type="NCBI Taxonomy" id="3708"/>
    <lineage>
        <taxon>Eukaryota</taxon>
        <taxon>Viridiplantae</taxon>
        <taxon>Streptophyta</taxon>
        <taxon>Embryophyta</taxon>
        <taxon>Tracheophyta</taxon>
        <taxon>Spermatophyta</taxon>
        <taxon>Magnoliopsida</taxon>
        <taxon>eudicotyledons</taxon>
        <taxon>Gunneridae</taxon>
        <taxon>Pentapetalae</taxon>
        <taxon>rosids</taxon>
        <taxon>malvids</taxon>
        <taxon>Brassicales</taxon>
        <taxon>Brassicaceae</taxon>
        <taxon>Brassiceae</taxon>
        <taxon>Brassica</taxon>
    </lineage>
</organism>
<accession>A0A816QA02</accession>
<gene>
    <name evidence="1" type="ORF">DARMORV10_C06P24060.1</name>
</gene>
<dbReference type="AlphaFoldDB" id="A0A816QA02"/>
<proteinExistence type="predicted"/>
<evidence type="ECO:0000313" key="1">
    <source>
        <dbReference type="EMBL" id="CAF2059084.1"/>
    </source>
</evidence>
<reference evidence="1" key="1">
    <citation type="submission" date="2021-01" db="EMBL/GenBank/DDBJ databases">
        <authorList>
            <consortium name="Genoscope - CEA"/>
            <person name="William W."/>
        </authorList>
    </citation>
    <scope>NUCLEOTIDE SEQUENCE</scope>
</reference>
<name>A0A816QA02_BRANA</name>
<protein>
    <submittedName>
        <fullName evidence="1">(rape) hypothetical protein</fullName>
    </submittedName>
</protein>